<proteinExistence type="predicted"/>
<keyword evidence="4" id="KW-1185">Reference proteome</keyword>
<dbReference type="Proteomes" id="UP001210925">
    <property type="component" value="Unassembled WGS sequence"/>
</dbReference>
<keyword evidence="2" id="KW-0732">Signal</keyword>
<organism evidence="3 4">
    <name type="scientific">Boothiomyces macroporosus</name>
    <dbReference type="NCBI Taxonomy" id="261099"/>
    <lineage>
        <taxon>Eukaryota</taxon>
        <taxon>Fungi</taxon>
        <taxon>Fungi incertae sedis</taxon>
        <taxon>Chytridiomycota</taxon>
        <taxon>Chytridiomycota incertae sedis</taxon>
        <taxon>Chytridiomycetes</taxon>
        <taxon>Rhizophydiales</taxon>
        <taxon>Terramycetaceae</taxon>
        <taxon>Boothiomyces</taxon>
    </lineage>
</organism>
<feature type="chain" id="PRO_5042292459" evidence="2">
    <location>
        <begin position="21"/>
        <end position="402"/>
    </location>
</feature>
<evidence type="ECO:0000313" key="3">
    <source>
        <dbReference type="EMBL" id="KAJ3251632.1"/>
    </source>
</evidence>
<sequence>MKFLSAITLATLALAGTSNGSKPNALHHKSKPNAIHPKSGPKTFALKNAAAPAGAKLNYYGGPVIPNVKVFTIFWGGQSNVQYASQINQFYTGVTNSALFDMLAQYNTPTQNIGRGSFIGSFDYPNGATGTIDDSDIQKALQNLISQGSVPAADENTYYAFHFAPGVSITQGGSSSCQEFCAYHGTIKQGNGYVFYGVIPDQGGACAGGCGSDSNPFNNLCSVASHELIEATTDPAVGLATGNSAPLAWYDSNNGEIGDICNAQQGKIVGGDGNTYVIQAEFSNKDNACIVPKSSGPPPPPKTTVAPPPKTTVVPPPKTTVAPPPKTTVVPVPTTTVPSEPTPTPTQAPSACAHDICVTGSKLKASCDPCAAQIIDQDSYCGKTKWDSQCVDEVYYICGISC</sequence>
<evidence type="ECO:0000256" key="1">
    <source>
        <dbReference type="SAM" id="MobiDB-lite"/>
    </source>
</evidence>
<dbReference type="EMBL" id="JADGKB010000174">
    <property type="protein sequence ID" value="KAJ3251632.1"/>
    <property type="molecule type" value="Genomic_DNA"/>
</dbReference>
<gene>
    <name evidence="3" type="ORF">HK103_002216</name>
</gene>
<feature type="compositionally biased region" description="Low complexity" evidence="1">
    <location>
        <begin position="327"/>
        <end position="339"/>
    </location>
</feature>
<comment type="caution">
    <text evidence="3">The sequence shown here is derived from an EMBL/GenBank/DDBJ whole genome shotgun (WGS) entry which is preliminary data.</text>
</comment>
<accession>A0AAD5U9W7</accession>
<feature type="region of interest" description="Disordered" evidence="1">
    <location>
        <begin position="291"/>
        <end position="346"/>
    </location>
</feature>
<protein>
    <submittedName>
        <fullName evidence="3">Uncharacterized protein</fullName>
    </submittedName>
</protein>
<evidence type="ECO:0000256" key="2">
    <source>
        <dbReference type="SAM" id="SignalP"/>
    </source>
</evidence>
<evidence type="ECO:0000313" key="4">
    <source>
        <dbReference type="Proteomes" id="UP001210925"/>
    </source>
</evidence>
<reference evidence="3" key="1">
    <citation type="submission" date="2020-05" db="EMBL/GenBank/DDBJ databases">
        <title>Phylogenomic resolution of chytrid fungi.</title>
        <authorList>
            <person name="Stajich J.E."/>
            <person name="Amses K."/>
            <person name="Simmons R."/>
            <person name="Seto K."/>
            <person name="Myers J."/>
            <person name="Bonds A."/>
            <person name="Quandt C.A."/>
            <person name="Barry K."/>
            <person name="Liu P."/>
            <person name="Grigoriev I."/>
            <person name="Longcore J.E."/>
            <person name="James T.Y."/>
        </authorList>
    </citation>
    <scope>NUCLEOTIDE SEQUENCE</scope>
    <source>
        <strain evidence="3">PLAUS21</strain>
    </source>
</reference>
<feature type="compositionally biased region" description="Pro residues" evidence="1">
    <location>
        <begin position="295"/>
        <end position="326"/>
    </location>
</feature>
<name>A0AAD5U9W7_9FUNG</name>
<dbReference type="AlphaFoldDB" id="A0AAD5U9W7"/>
<feature type="signal peptide" evidence="2">
    <location>
        <begin position="1"/>
        <end position="20"/>
    </location>
</feature>